<keyword evidence="14" id="KW-1185">Reference proteome</keyword>
<dbReference type="InterPro" id="IPR039426">
    <property type="entry name" value="TonB-dep_rcpt-like"/>
</dbReference>
<proteinExistence type="inferred from homology"/>
<evidence type="ECO:0000256" key="6">
    <source>
        <dbReference type="ARBA" id="ARBA00023136"/>
    </source>
</evidence>
<comment type="caution">
    <text evidence="13">The sequence shown here is derived from an EMBL/GenBank/DDBJ whole genome shotgun (WGS) entry which is preliminary data.</text>
</comment>
<keyword evidence="4 8" id="KW-0812">Transmembrane</keyword>
<evidence type="ECO:0000313" key="14">
    <source>
        <dbReference type="Proteomes" id="UP000468650"/>
    </source>
</evidence>
<dbReference type="SUPFAM" id="SSF49464">
    <property type="entry name" value="Carboxypeptidase regulatory domain-like"/>
    <property type="match status" value="1"/>
</dbReference>
<dbReference type="InterPro" id="IPR012910">
    <property type="entry name" value="Plug_dom"/>
</dbReference>
<feature type="signal peptide" evidence="10">
    <location>
        <begin position="1"/>
        <end position="18"/>
    </location>
</feature>
<keyword evidence="2 8" id="KW-0813">Transport</keyword>
<dbReference type="Gene3D" id="2.40.170.20">
    <property type="entry name" value="TonB-dependent receptor, beta-barrel domain"/>
    <property type="match status" value="1"/>
</dbReference>
<dbReference type="InterPro" id="IPR010104">
    <property type="entry name" value="TonB_rcpt_bac"/>
</dbReference>
<dbReference type="PANTHER" id="PTHR40980:SF4">
    <property type="entry name" value="TONB-DEPENDENT RECEPTOR-LIKE BETA-BARREL DOMAIN-CONTAINING PROTEIN"/>
    <property type="match status" value="1"/>
</dbReference>
<keyword evidence="5 9" id="KW-0798">TonB box</keyword>
<evidence type="ECO:0000256" key="9">
    <source>
        <dbReference type="RuleBase" id="RU003357"/>
    </source>
</evidence>
<dbReference type="Pfam" id="PF13715">
    <property type="entry name" value="CarbopepD_reg_2"/>
    <property type="match status" value="1"/>
</dbReference>
<feature type="domain" description="TonB-dependent receptor plug" evidence="12">
    <location>
        <begin position="126"/>
        <end position="228"/>
    </location>
</feature>
<dbReference type="NCBIfam" id="TIGR01782">
    <property type="entry name" value="TonB-Xanth-Caul"/>
    <property type="match status" value="1"/>
</dbReference>
<dbReference type="OrthoDB" id="8727862at2"/>
<dbReference type="AlphaFoldDB" id="A0A6N6RDW5"/>
<feature type="domain" description="TonB-dependent receptor-like beta-barrel" evidence="11">
    <location>
        <begin position="467"/>
        <end position="887"/>
    </location>
</feature>
<evidence type="ECO:0000256" key="4">
    <source>
        <dbReference type="ARBA" id="ARBA00022692"/>
    </source>
</evidence>
<reference evidence="13 14" key="1">
    <citation type="submission" date="2019-09" db="EMBL/GenBank/DDBJ databases">
        <title>Genomes of family Cryomorphaceae.</title>
        <authorList>
            <person name="Bowman J.P."/>
        </authorList>
    </citation>
    <scope>NUCLEOTIDE SEQUENCE [LARGE SCALE GENOMIC DNA]</scope>
    <source>
        <strain evidence="13 14">LMG 25704</strain>
    </source>
</reference>
<keyword evidence="3 8" id="KW-1134">Transmembrane beta strand</keyword>
<evidence type="ECO:0000256" key="8">
    <source>
        <dbReference type="PROSITE-ProRule" id="PRU01360"/>
    </source>
</evidence>
<keyword evidence="7 8" id="KW-0998">Cell outer membrane</keyword>
<organism evidence="13 14">
    <name type="scientific">Phaeocystidibacter luteus</name>
    <dbReference type="NCBI Taxonomy" id="911197"/>
    <lineage>
        <taxon>Bacteria</taxon>
        <taxon>Pseudomonadati</taxon>
        <taxon>Bacteroidota</taxon>
        <taxon>Flavobacteriia</taxon>
        <taxon>Flavobacteriales</taxon>
        <taxon>Phaeocystidibacteraceae</taxon>
        <taxon>Phaeocystidibacter</taxon>
    </lineage>
</organism>
<comment type="similarity">
    <text evidence="8 9">Belongs to the TonB-dependent receptor family.</text>
</comment>
<dbReference type="InterPro" id="IPR000531">
    <property type="entry name" value="Beta-barrel_TonB"/>
</dbReference>
<keyword evidence="10" id="KW-0732">Signal</keyword>
<evidence type="ECO:0000256" key="10">
    <source>
        <dbReference type="SAM" id="SignalP"/>
    </source>
</evidence>
<dbReference type="InterPro" id="IPR037066">
    <property type="entry name" value="Plug_dom_sf"/>
</dbReference>
<dbReference type="InterPro" id="IPR008969">
    <property type="entry name" value="CarboxyPept-like_regulatory"/>
</dbReference>
<evidence type="ECO:0000256" key="1">
    <source>
        <dbReference type="ARBA" id="ARBA00004571"/>
    </source>
</evidence>
<dbReference type="InterPro" id="IPR036942">
    <property type="entry name" value="Beta-barrel_TonB_sf"/>
</dbReference>
<dbReference type="EMBL" id="WBVO01000015">
    <property type="protein sequence ID" value="KAB2805366.1"/>
    <property type="molecule type" value="Genomic_DNA"/>
</dbReference>
<evidence type="ECO:0000256" key="3">
    <source>
        <dbReference type="ARBA" id="ARBA00022452"/>
    </source>
</evidence>
<evidence type="ECO:0000256" key="7">
    <source>
        <dbReference type="ARBA" id="ARBA00023237"/>
    </source>
</evidence>
<evidence type="ECO:0000256" key="2">
    <source>
        <dbReference type="ARBA" id="ARBA00022448"/>
    </source>
</evidence>
<evidence type="ECO:0000259" key="12">
    <source>
        <dbReference type="Pfam" id="PF07715"/>
    </source>
</evidence>
<dbReference type="Proteomes" id="UP000468650">
    <property type="component" value="Unassembled WGS sequence"/>
</dbReference>
<dbReference type="Pfam" id="PF07715">
    <property type="entry name" value="Plug"/>
    <property type="match status" value="1"/>
</dbReference>
<keyword evidence="6 8" id="KW-0472">Membrane</keyword>
<gene>
    <name evidence="13" type="ORF">F8C67_13605</name>
</gene>
<keyword evidence="13" id="KW-0675">Receptor</keyword>
<accession>A0A6N6RDW5</accession>
<sequence>MKYLYSSLFLLFSVVTLAQTGNIRGYIYDEQNLPLPGVSVEISEIGKMAVTDLQGQYVLTGVPVGSQTITIHYIGYTDQSVSINVEEGKTVSQTTVLTVSSNELGEVIVTGNIIRGQAKALNTQRTNGNITNVVSSDQVGRFPDANIGEAMRRIPGITMQNDQGEARDIIIRGMAPQLNSVMINGERVPSAEGDNRRIQMDLIPADMIQTIEVNKAVTPNMDADAIGGSVNLVTRAAPNGQRISVTGASGITAFNNQPLYTGAFVYGNRVANDRLGIVVSGSYNDVDYGSDNVEFEWDYDANEQDRFITDQQIRQYYVRRARRSISTNLDYRLAEGHTVYVRGIYNWRDDWENRYRYRLKDIEKPDANGISLAEVERQSKGGIDSDRIKNARLEDQRMWNVQVGGDHLFGNLEMNWMVTRARASEERSNERYIEYAFDDGNTELISVRSDFSDPRFPLISAVNPGATQGSNMVLNELTEEYQFTEENDLNARLDFTLPLSDGDYASELQFGGRYRNKEKLRANDFYEYEPNDGSIGTMDDIDLINVTNEDFLAGSKYQAGRFASPEALGRLNLNGSNFDSELLFEEFAPANYTATENITAAYAMIDQKIGAKLRVIAGLRWENTQTTYTGNRYNDDTDEVEGTTGDQNYNNFLPGIHLKYDVQPNLILRAAWTNTLARPNYYDIAPYELIIVDDNEIELGNPNLTPALATNFDLMGEYYYKSIGILSAGVFYKQIDDFIYTSQRRDVAYNGNVYDVFTQPLNGGTADVFGVELAWQRKLDFIPGKFWNAMSIYTNYTYTETSTTGVDGREEGLPLPGTANHMLNGSLAYNDETFTVRVSVNYADDYIDEYGDEAFFDRYYDEQLFLDVNVSYAITPYLRIFAEATNLTNQPLRYYQGIQEQTMQMEYYNARYQFGVKLDL</sequence>
<dbReference type="SUPFAM" id="SSF56935">
    <property type="entry name" value="Porins"/>
    <property type="match status" value="1"/>
</dbReference>
<protein>
    <submittedName>
        <fullName evidence="13">TonB-dependent receptor</fullName>
    </submittedName>
</protein>
<dbReference type="Gene3D" id="2.60.40.1120">
    <property type="entry name" value="Carboxypeptidase-like, regulatory domain"/>
    <property type="match status" value="1"/>
</dbReference>
<dbReference type="Gene3D" id="2.170.130.10">
    <property type="entry name" value="TonB-dependent receptor, plug domain"/>
    <property type="match status" value="1"/>
</dbReference>
<dbReference type="PANTHER" id="PTHR40980">
    <property type="entry name" value="PLUG DOMAIN-CONTAINING PROTEIN"/>
    <property type="match status" value="1"/>
</dbReference>
<evidence type="ECO:0000259" key="11">
    <source>
        <dbReference type="Pfam" id="PF00593"/>
    </source>
</evidence>
<dbReference type="PROSITE" id="PS52016">
    <property type="entry name" value="TONB_DEPENDENT_REC_3"/>
    <property type="match status" value="1"/>
</dbReference>
<dbReference type="RefSeq" id="WP_151668416.1">
    <property type="nucleotide sequence ID" value="NZ_WBVO01000015.1"/>
</dbReference>
<feature type="chain" id="PRO_5026778167" evidence="10">
    <location>
        <begin position="19"/>
        <end position="920"/>
    </location>
</feature>
<dbReference type="CDD" id="cd01347">
    <property type="entry name" value="ligand_gated_channel"/>
    <property type="match status" value="1"/>
</dbReference>
<evidence type="ECO:0000313" key="13">
    <source>
        <dbReference type="EMBL" id="KAB2805366.1"/>
    </source>
</evidence>
<name>A0A6N6RDW5_9FLAO</name>
<comment type="subcellular location">
    <subcellularLocation>
        <location evidence="1 8">Cell outer membrane</location>
        <topology evidence="1 8">Multi-pass membrane protein</topology>
    </subcellularLocation>
</comment>
<dbReference type="GO" id="GO:0009279">
    <property type="term" value="C:cell outer membrane"/>
    <property type="evidence" value="ECO:0007669"/>
    <property type="project" value="UniProtKB-SubCell"/>
</dbReference>
<evidence type="ECO:0000256" key="5">
    <source>
        <dbReference type="ARBA" id="ARBA00023077"/>
    </source>
</evidence>
<dbReference type="Pfam" id="PF00593">
    <property type="entry name" value="TonB_dep_Rec_b-barrel"/>
    <property type="match status" value="1"/>
</dbReference>